<feature type="domain" description="HTH tetR-type" evidence="6">
    <location>
        <begin position="5"/>
        <end position="65"/>
    </location>
</feature>
<evidence type="ECO:0000256" key="3">
    <source>
        <dbReference type="ARBA" id="ARBA00023125"/>
    </source>
</evidence>
<dbReference type="Pfam" id="PF00440">
    <property type="entry name" value="TetR_N"/>
    <property type="match status" value="1"/>
</dbReference>
<dbReference type="EMBL" id="CP013264">
    <property type="protein sequence ID" value="ALR22050.1"/>
    <property type="molecule type" value="Genomic_DNA"/>
</dbReference>
<dbReference type="PRINTS" id="PR00455">
    <property type="entry name" value="HTHTETR"/>
</dbReference>
<evidence type="ECO:0000256" key="4">
    <source>
        <dbReference type="ARBA" id="ARBA00023163"/>
    </source>
</evidence>
<dbReference type="Pfam" id="PF17932">
    <property type="entry name" value="TetR_C_24"/>
    <property type="match status" value="1"/>
</dbReference>
<evidence type="ECO:0000313" key="7">
    <source>
        <dbReference type="EMBL" id="ALR22050.1"/>
    </source>
</evidence>
<dbReference type="PANTHER" id="PTHR30055:SF175">
    <property type="entry name" value="HTH-TYPE TRANSCRIPTIONAL REPRESSOR KSTR2"/>
    <property type="match status" value="1"/>
</dbReference>
<sequence length="197" mass="21528">MVQVESGRTRILDSAAAILRHKGLAGAKLSDIARGAGMLAPSIYHHFPSKDHLVEEVMMEGIYHNNRHIMARVEGLGSGASPLVRLRAAIVAHVDFLLAGDDYSSAVARVFDDLPDEMRKRVLAAYSSFDNYWRDLIVAAQKDGSASKALDATVVRKFLIAMLDSCSSWYRPGKLGPAQISEQAADLLLYGFATERP</sequence>
<dbReference type="STRING" id="1332080.ATN00_18815"/>
<keyword evidence="3 5" id="KW-0238">DNA-binding</keyword>
<reference evidence="7 8" key="1">
    <citation type="submission" date="2015-11" db="EMBL/GenBank/DDBJ databases">
        <title>A Two-component Flavoprotein Monooxygenase System MeaXY Responsible for para-Hydroxylation of 2-Methyl-6-ethylaniline and 2,6-Diethylaniline in Sphingobium baderi DE-13.</title>
        <authorList>
            <person name="Cheng M."/>
            <person name="Meng Q."/>
            <person name="Yang Y."/>
            <person name="Chu C."/>
            <person name="Yan X."/>
            <person name="He J."/>
            <person name="Li S."/>
        </authorList>
    </citation>
    <scope>NUCLEOTIDE SEQUENCE [LARGE SCALE GENOMIC DNA]</scope>
    <source>
        <strain evidence="7 8">DE-13</strain>
    </source>
</reference>
<dbReference type="Gene3D" id="1.10.10.60">
    <property type="entry name" value="Homeodomain-like"/>
    <property type="match status" value="1"/>
</dbReference>
<accession>A0A0S3F392</accession>
<evidence type="ECO:0000259" key="6">
    <source>
        <dbReference type="PROSITE" id="PS50977"/>
    </source>
</evidence>
<evidence type="ECO:0000256" key="2">
    <source>
        <dbReference type="ARBA" id="ARBA00023015"/>
    </source>
</evidence>
<dbReference type="InterPro" id="IPR009057">
    <property type="entry name" value="Homeodomain-like_sf"/>
</dbReference>
<feature type="DNA-binding region" description="H-T-H motif" evidence="5">
    <location>
        <begin position="28"/>
        <end position="47"/>
    </location>
</feature>
<dbReference type="GO" id="GO:0000976">
    <property type="term" value="F:transcription cis-regulatory region binding"/>
    <property type="evidence" value="ECO:0007669"/>
    <property type="project" value="TreeGrafter"/>
</dbReference>
<dbReference type="InterPro" id="IPR050109">
    <property type="entry name" value="HTH-type_TetR-like_transc_reg"/>
</dbReference>
<name>A0A0S3F392_9SPHN</name>
<dbReference type="PANTHER" id="PTHR30055">
    <property type="entry name" value="HTH-TYPE TRANSCRIPTIONAL REGULATOR RUTR"/>
    <property type="match status" value="1"/>
</dbReference>
<evidence type="ECO:0000256" key="5">
    <source>
        <dbReference type="PROSITE-ProRule" id="PRU00335"/>
    </source>
</evidence>
<keyword evidence="2" id="KW-0805">Transcription regulation</keyword>
<keyword evidence="8" id="KW-1185">Reference proteome</keyword>
<keyword evidence="1" id="KW-0678">Repressor</keyword>
<dbReference type="GO" id="GO:0003700">
    <property type="term" value="F:DNA-binding transcription factor activity"/>
    <property type="evidence" value="ECO:0007669"/>
    <property type="project" value="TreeGrafter"/>
</dbReference>
<dbReference type="Gene3D" id="1.10.357.10">
    <property type="entry name" value="Tetracycline Repressor, domain 2"/>
    <property type="match status" value="1"/>
</dbReference>
<protein>
    <submittedName>
        <fullName evidence="7">TetR family transcriptional regulator</fullName>
    </submittedName>
</protein>
<evidence type="ECO:0000256" key="1">
    <source>
        <dbReference type="ARBA" id="ARBA00022491"/>
    </source>
</evidence>
<dbReference type="SUPFAM" id="SSF46689">
    <property type="entry name" value="Homeodomain-like"/>
    <property type="match status" value="1"/>
</dbReference>
<dbReference type="KEGG" id="sbd:ATN00_18815"/>
<dbReference type="SUPFAM" id="SSF48498">
    <property type="entry name" value="Tetracyclin repressor-like, C-terminal domain"/>
    <property type="match status" value="1"/>
</dbReference>
<evidence type="ECO:0000313" key="8">
    <source>
        <dbReference type="Proteomes" id="UP000056968"/>
    </source>
</evidence>
<gene>
    <name evidence="7" type="ORF">ATN00_18815</name>
</gene>
<dbReference type="InterPro" id="IPR001647">
    <property type="entry name" value="HTH_TetR"/>
</dbReference>
<dbReference type="RefSeq" id="WP_062067698.1">
    <property type="nucleotide sequence ID" value="NZ_CP013264.1"/>
</dbReference>
<organism evidence="7 8">
    <name type="scientific">Sphingobium baderi</name>
    <dbReference type="NCBI Taxonomy" id="1332080"/>
    <lineage>
        <taxon>Bacteria</taxon>
        <taxon>Pseudomonadati</taxon>
        <taxon>Pseudomonadota</taxon>
        <taxon>Alphaproteobacteria</taxon>
        <taxon>Sphingomonadales</taxon>
        <taxon>Sphingomonadaceae</taxon>
        <taxon>Sphingobium</taxon>
    </lineage>
</organism>
<proteinExistence type="predicted"/>
<dbReference type="InterPro" id="IPR036271">
    <property type="entry name" value="Tet_transcr_reg_TetR-rel_C_sf"/>
</dbReference>
<keyword evidence="4" id="KW-0804">Transcription</keyword>
<dbReference type="PROSITE" id="PS50977">
    <property type="entry name" value="HTH_TETR_2"/>
    <property type="match status" value="1"/>
</dbReference>
<dbReference type="Proteomes" id="UP000056968">
    <property type="component" value="Chromosome"/>
</dbReference>
<dbReference type="OrthoDB" id="9795242at2"/>
<dbReference type="InterPro" id="IPR041490">
    <property type="entry name" value="KstR2_TetR_C"/>
</dbReference>
<dbReference type="AlphaFoldDB" id="A0A0S3F392"/>